<reference evidence="1 2" key="1">
    <citation type="journal article" date="2024" name="G3 (Bethesda)">
        <title>Genome assembly of Hibiscus sabdariffa L. provides insights into metabolisms of medicinal natural products.</title>
        <authorList>
            <person name="Kim T."/>
        </authorList>
    </citation>
    <scope>NUCLEOTIDE SEQUENCE [LARGE SCALE GENOMIC DNA]</scope>
    <source>
        <strain evidence="1">TK-2024</strain>
        <tissue evidence="1">Old leaves</tissue>
    </source>
</reference>
<gene>
    <name evidence="1" type="ORF">V6N12_073558</name>
</gene>
<evidence type="ECO:0000313" key="2">
    <source>
        <dbReference type="Proteomes" id="UP001472677"/>
    </source>
</evidence>
<name>A0ABR2BJ83_9ROSI</name>
<dbReference type="Proteomes" id="UP001472677">
    <property type="component" value="Unassembled WGS sequence"/>
</dbReference>
<organism evidence="1 2">
    <name type="scientific">Hibiscus sabdariffa</name>
    <name type="common">roselle</name>
    <dbReference type="NCBI Taxonomy" id="183260"/>
    <lineage>
        <taxon>Eukaryota</taxon>
        <taxon>Viridiplantae</taxon>
        <taxon>Streptophyta</taxon>
        <taxon>Embryophyta</taxon>
        <taxon>Tracheophyta</taxon>
        <taxon>Spermatophyta</taxon>
        <taxon>Magnoliopsida</taxon>
        <taxon>eudicotyledons</taxon>
        <taxon>Gunneridae</taxon>
        <taxon>Pentapetalae</taxon>
        <taxon>rosids</taxon>
        <taxon>malvids</taxon>
        <taxon>Malvales</taxon>
        <taxon>Malvaceae</taxon>
        <taxon>Malvoideae</taxon>
        <taxon>Hibiscus</taxon>
    </lineage>
</organism>
<sequence length="94" mass="10209">MINGALLEILTFLLTKRRNYVEILLFPSKINGEWNLIFPKAVSVMDATISSDHAPIILLLSGSGMKISSLNPNGLLRKIALAMSRKLGSLSSSP</sequence>
<dbReference type="EMBL" id="JBBPBM010000117">
    <property type="protein sequence ID" value="KAK8506605.1"/>
    <property type="molecule type" value="Genomic_DNA"/>
</dbReference>
<keyword evidence="2" id="KW-1185">Reference proteome</keyword>
<evidence type="ECO:0000313" key="1">
    <source>
        <dbReference type="EMBL" id="KAK8506605.1"/>
    </source>
</evidence>
<evidence type="ECO:0008006" key="3">
    <source>
        <dbReference type="Google" id="ProtNLM"/>
    </source>
</evidence>
<proteinExistence type="predicted"/>
<protein>
    <recommendedName>
        <fullName evidence="3">Endonuclease/exonuclease/phosphatase domain-containing protein</fullName>
    </recommendedName>
</protein>
<comment type="caution">
    <text evidence="1">The sequence shown here is derived from an EMBL/GenBank/DDBJ whole genome shotgun (WGS) entry which is preliminary data.</text>
</comment>
<accession>A0ABR2BJ83</accession>